<dbReference type="OrthoDB" id="6247875at2759"/>
<name>A0A7R9A595_9CRUS</name>
<dbReference type="SUPFAM" id="SSF47095">
    <property type="entry name" value="HMG-box"/>
    <property type="match status" value="1"/>
</dbReference>
<evidence type="ECO:0000313" key="10">
    <source>
        <dbReference type="Proteomes" id="UP000677054"/>
    </source>
</evidence>
<keyword evidence="10" id="KW-1185">Reference proteome</keyword>
<keyword evidence="4" id="KW-0804">Transcription</keyword>
<feature type="DNA-binding region" description="HMG box" evidence="6">
    <location>
        <begin position="61"/>
        <end position="129"/>
    </location>
</feature>
<dbReference type="InterPro" id="IPR050917">
    <property type="entry name" value="SOX_TF"/>
</dbReference>
<dbReference type="EMBL" id="LR900026">
    <property type="protein sequence ID" value="CAD7243834.1"/>
    <property type="molecule type" value="Genomic_DNA"/>
</dbReference>
<evidence type="ECO:0000256" key="2">
    <source>
        <dbReference type="ARBA" id="ARBA00023015"/>
    </source>
</evidence>
<dbReference type="GO" id="GO:0000981">
    <property type="term" value="F:DNA-binding transcription factor activity, RNA polymerase II-specific"/>
    <property type="evidence" value="ECO:0007669"/>
    <property type="project" value="TreeGrafter"/>
</dbReference>
<evidence type="ECO:0000259" key="8">
    <source>
        <dbReference type="PROSITE" id="PS50118"/>
    </source>
</evidence>
<accession>A0A7R9A595</accession>
<dbReference type="SMART" id="SM00398">
    <property type="entry name" value="HMG"/>
    <property type="match status" value="1"/>
</dbReference>
<dbReference type="Pfam" id="PF00505">
    <property type="entry name" value="HMG_box"/>
    <property type="match status" value="1"/>
</dbReference>
<dbReference type="GO" id="GO:0005634">
    <property type="term" value="C:nucleus"/>
    <property type="evidence" value="ECO:0007669"/>
    <property type="project" value="UniProtKB-SubCell"/>
</dbReference>
<comment type="subcellular location">
    <subcellularLocation>
        <location evidence="1">Nucleus</location>
    </subcellularLocation>
</comment>
<evidence type="ECO:0000256" key="7">
    <source>
        <dbReference type="SAM" id="MobiDB-lite"/>
    </source>
</evidence>
<sequence>MTGKEKSLQMLHHSMGARGESLAPCDQPHLLDTVAQVLQRHDWSFEPVINRSQGKKRSTHVKRPMNAFMVWAQAARRKLAEQQPTQHNAELSKLLGKLWRRLDESEKRPFVEEAERLRRVHRKMHPDYKYQPRRKNANATKNLQAKDSETKSSQSCANQRKKSRTIPSAGPGGGGGMSMMGENGGGVHPGGALPPPPSGGGAIDFSHVNMVEYFPSEGCTFDETEIDQYLSPNNSSSSSSTASMVSPLDHPHPHSHHHHHWAPHYHHWGGYTGGGPAPPRPFQTDPTGSPPVYHGYPAGAPGFQTPWN</sequence>
<dbReference type="CDD" id="cd22031">
    <property type="entry name" value="HMG-box_SoxE"/>
    <property type="match status" value="1"/>
</dbReference>
<evidence type="ECO:0000256" key="5">
    <source>
        <dbReference type="ARBA" id="ARBA00023242"/>
    </source>
</evidence>
<feature type="compositionally biased region" description="Gly residues" evidence="7">
    <location>
        <begin position="170"/>
        <end position="189"/>
    </location>
</feature>
<dbReference type="InterPro" id="IPR036910">
    <property type="entry name" value="HMG_box_dom_sf"/>
</dbReference>
<feature type="region of interest" description="Disordered" evidence="7">
    <location>
        <begin position="228"/>
        <end position="308"/>
    </location>
</feature>
<dbReference type="InterPro" id="IPR009071">
    <property type="entry name" value="HMG_box_dom"/>
</dbReference>
<feature type="compositionally biased region" description="Basic residues" evidence="7">
    <location>
        <begin position="253"/>
        <end position="267"/>
    </location>
</feature>
<dbReference type="Gene3D" id="1.10.30.10">
    <property type="entry name" value="High mobility group box domain"/>
    <property type="match status" value="1"/>
</dbReference>
<dbReference type="FunFam" id="1.10.30.10:FF:000004">
    <property type="entry name" value="Transcription factor SOX-10"/>
    <property type="match status" value="1"/>
</dbReference>
<dbReference type="Proteomes" id="UP000677054">
    <property type="component" value="Unassembled WGS sequence"/>
</dbReference>
<keyword evidence="3 6" id="KW-0238">DNA-binding</keyword>
<feature type="compositionally biased region" description="Low complexity" evidence="7">
    <location>
        <begin position="231"/>
        <end position="246"/>
    </location>
</feature>
<organism evidence="9">
    <name type="scientific">Darwinula stevensoni</name>
    <dbReference type="NCBI Taxonomy" id="69355"/>
    <lineage>
        <taxon>Eukaryota</taxon>
        <taxon>Metazoa</taxon>
        <taxon>Ecdysozoa</taxon>
        <taxon>Arthropoda</taxon>
        <taxon>Crustacea</taxon>
        <taxon>Oligostraca</taxon>
        <taxon>Ostracoda</taxon>
        <taxon>Podocopa</taxon>
        <taxon>Podocopida</taxon>
        <taxon>Darwinulocopina</taxon>
        <taxon>Darwinuloidea</taxon>
        <taxon>Darwinulidae</taxon>
        <taxon>Darwinula</taxon>
    </lineage>
</organism>
<dbReference type="PROSITE" id="PS50118">
    <property type="entry name" value="HMG_BOX_2"/>
    <property type="match status" value="1"/>
</dbReference>
<protein>
    <recommendedName>
        <fullName evidence="8">HMG box domain-containing protein</fullName>
    </recommendedName>
</protein>
<evidence type="ECO:0000256" key="6">
    <source>
        <dbReference type="PROSITE-ProRule" id="PRU00267"/>
    </source>
</evidence>
<evidence type="ECO:0000256" key="3">
    <source>
        <dbReference type="ARBA" id="ARBA00023125"/>
    </source>
</evidence>
<reference evidence="9" key="1">
    <citation type="submission" date="2020-11" db="EMBL/GenBank/DDBJ databases">
        <authorList>
            <person name="Tran Van P."/>
        </authorList>
    </citation>
    <scope>NUCLEOTIDE SEQUENCE</scope>
</reference>
<evidence type="ECO:0000313" key="9">
    <source>
        <dbReference type="EMBL" id="CAD7243834.1"/>
    </source>
</evidence>
<keyword evidence="2" id="KW-0805">Transcription regulation</keyword>
<keyword evidence="5 6" id="KW-0539">Nucleus</keyword>
<dbReference type="PANTHER" id="PTHR45803:SF5">
    <property type="entry name" value="SOX100B"/>
    <property type="match status" value="1"/>
</dbReference>
<feature type="region of interest" description="Disordered" evidence="7">
    <location>
        <begin position="122"/>
        <end position="203"/>
    </location>
</feature>
<dbReference type="GO" id="GO:0000978">
    <property type="term" value="F:RNA polymerase II cis-regulatory region sequence-specific DNA binding"/>
    <property type="evidence" value="ECO:0007669"/>
    <property type="project" value="TreeGrafter"/>
</dbReference>
<dbReference type="EMBL" id="CAJPEV010000509">
    <property type="protein sequence ID" value="CAG0885969.1"/>
    <property type="molecule type" value="Genomic_DNA"/>
</dbReference>
<evidence type="ECO:0000256" key="4">
    <source>
        <dbReference type="ARBA" id="ARBA00023163"/>
    </source>
</evidence>
<dbReference type="AlphaFoldDB" id="A0A7R9A595"/>
<dbReference type="PANTHER" id="PTHR45803">
    <property type="entry name" value="SOX100B"/>
    <property type="match status" value="1"/>
</dbReference>
<gene>
    <name evidence="9" type="ORF">DSTB1V02_LOCUS3745</name>
</gene>
<feature type="domain" description="HMG box" evidence="8">
    <location>
        <begin position="61"/>
        <end position="129"/>
    </location>
</feature>
<evidence type="ECO:0000256" key="1">
    <source>
        <dbReference type="ARBA" id="ARBA00004123"/>
    </source>
</evidence>
<proteinExistence type="predicted"/>